<feature type="transmembrane region" description="Helical" evidence="4">
    <location>
        <begin position="51"/>
        <end position="69"/>
    </location>
</feature>
<evidence type="ECO:0000256" key="1">
    <source>
        <dbReference type="ARBA" id="ARBA00022692"/>
    </source>
</evidence>
<dbReference type="GO" id="GO:0022857">
    <property type="term" value="F:transmembrane transporter activity"/>
    <property type="evidence" value="ECO:0007669"/>
    <property type="project" value="InterPro"/>
</dbReference>
<feature type="transmembrane region" description="Helical" evidence="4">
    <location>
        <begin position="148"/>
        <end position="166"/>
    </location>
</feature>
<feature type="domain" description="Major facilitator superfamily (MFS) profile" evidence="5">
    <location>
        <begin position="13"/>
        <end position="400"/>
    </location>
</feature>
<dbReference type="InterPro" id="IPR036259">
    <property type="entry name" value="MFS_trans_sf"/>
</dbReference>
<proteinExistence type="predicted"/>
<feature type="transmembrane region" description="Helical" evidence="4">
    <location>
        <begin position="286"/>
        <end position="305"/>
    </location>
</feature>
<dbReference type="Pfam" id="PF07690">
    <property type="entry name" value="MFS_1"/>
    <property type="match status" value="1"/>
</dbReference>
<dbReference type="InterPro" id="IPR020846">
    <property type="entry name" value="MFS_dom"/>
</dbReference>
<feature type="transmembrane region" description="Helical" evidence="4">
    <location>
        <begin position="221"/>
        <end position="241"/>
    </location>
</feature>
<reference evidence="6 7" key="1">
    <citation type="journal article" date="2016" name="Front. Microbiol.">
        <title>Genomic Resource of Rice Seed Associated Bacteria.</title>
        <authorList>
            <person name="Midha S."/>
            <person name="Bansal K."/>
            <person name="Sharma S."/>
            <person name="Kumar N."/>
            <person name="Patil P.P."/>
            <person name="Chaudhry V."/>
            <person name="Patil P.B."/>
        </authorList>
    </citation>
    <scope>NUCLEOTIDE SEQUENCE [LARGE SCALE GENOMIC DNA]</scope>
    <source>
        <strain evidence="6 7">NS226</strain>
    </source>
</reference>
<feature type="transmembrane region" description="Helical" evidence="4">
    <location>
        <begin position="345"/>
        <end position="368"/>
    </location>
</feature>
<dbReference type="PANTHER" id="PTHR11360:SF308">
    <property type="entry name" value="BLL3089 PROTEIN"/>
    <property type="match status" value="1"/>
</dbReference>
<keyword evidence="3 4" id="KW-0472">Membrane</keyword>
<accession>A0A175QZ66</accession>
<protein>
    <submittedName>
        <fullName evidence="6">MFS transporter</fullName>
    </submittedName>
</protein>
<organism evidence="6 7">
    <name type="scientific">Aureimonas ureilytica</name>
    <dbReference type="NCBI Taxonomy" id="401562"/>
    <lineage>
        <taxon>Bacteria</taxon>
        <taxon>Pseudomonadati</taxon>
        <taxon>Pseudomonadota</taxon>
        <taxon>Alphaproteobacteria</taxon>
        <taxon>Hyphomicrobiales</taxon>
        <taxon>Aurantimonadaceae</taxon>
        <taxon>Aureimonas</taxon>
    </lineage>
</organism>
<dbReference type="RefSeq" id="WP_058636886.1">
    <property type="nucleotide sequence ID" value="NZ_LDPZ01000085.1"/>
</dbReference>
<gene>
    <name evidence="6" type="ORF">NS226_22690</name>
</gene>
<dbReference type="Proteomes" id="UP000078272">
    <property type="component" value="Unassembled WGS sequence"/>
</dbReference>
<dbReference type="PATRIC" id="fig|401562.3.peg.5055"/>
<evidence type="ECO:0000256" key="2">
    <source>
        <dbReference type="ARBA" id="ARBA00022989"/>
    </source>
</evidence>
<evidence type="ECO:0000256" key="4">
    <source>
        <dbReference type="SAM" id="Phobius"/>
    </source>
</evidence>
<dbReference type="AlphaFoldDB" id="A0A175QZ66"/>
<evidence type="ECO:0000259" key="5">
    <source>
        <dbReference type="PROSITE" id="PS50850"/>
    </source>
</evidence>
<feature type="transmembrane region" description="Helical" evidence="4">
    <location>
        <begin position="104"/>
        <end position="127"/>
    </location>
</feature>
<dbReference type="PROSITE" id="PS50850">
    <property type="entry name" value="MFS"/>
    <property type="match status" value="1"/>
</dbReference>
<dbReference type="EMBL" id="LDPZ01000085">
    <property type="protein sequence ID" value="KTQ80722.1"/>
    <property type="molecule type" value="Genomic_DNA"/>
</dbReference>
<dbReference type="InterPro" id="IPR050327">
    <property type="entry name" value="Proton-linked_MCT"/>
</dbReference>
<dbReference type="InterPro" id="IPR011701">
    <property type="entry name" value="MFS"/>
</dbReference>
<dbReference type="eggNOG" id="COG2271">
    <property type="taxonomic scope" value="Bacteria"/>
</dbReference>
<keyword evidence="1 4" id="KW-0812">Transmembrane</keyword>
<sequence>MPALSFLTRNARWLAAGFLLLFVSSFGQSFFVALSGGDIRRDFALSNGDFGLLYMGVTIASAFALAWIGPVVDRWPARRSGMLALLALGLGALALALSRHGLGLVAALFALRLFGQGFAVHAAYTLLGRWFGPSREGGRGRAVSFASLGLNMGQALLPLAFTAGAAWLGWRGVWLCVAVLLCLLLPLAALLFSRERQPETPAGIAPETRGWTRAQVLRDPLFPLLLMAMLPPAFISNTILFHQVYLGELRGWSPGLFASAFPLYALVTVGSLLLAGWLVDRFSAHTLLPFYLLPLGLGCLVLGTVEGPAAAFLFMALYALSDGFSLTLFGTLWPEVYGVRHLGAIRSAIVPLMVLAAALGPGLAGVLIDRGVSYPLLLGALGVYCLALLPLMLAVRPALAKRMAG</sequence>
<dbReference type="SUPFAM" id="SSF103473">
    <property type="entry name" value="MFS general substrate transporter"/>
    <property type="match status" value="1"/>
</dbReference>
<evidence type="ECO:0000313" key="7">
    <source>
        <dbReference type="Proteomes" id="UP000078272"/>
    </source>
</evidence>
<comment type="caution">
    <text evidence="6">The sequence shown here is derived from an EMBL/GenBank/DDBJ whole genome shotgun (WGS) entry which is preliminary data.</text>
</comment>
<dbReference type="STRING" id="401562.NS365_15140"/>
<evidence type="ECO:0000256" key="3">
    <source>
        <dbReference type="ARBA" id="ARBA00023136"/>
    </source>
</evidence>
<keyword evidence="2 4" id="KW-1133">Transmembrane helix</keyword>
<feature type="transmembrane region" description="Helical" evidence="4">
    <location>
        <begin position="261"/>
        <end position="279"/>
    </location>
</feature>
<dbReference type="PANTHER" id="PTHR11360">
    <property type="entry name" value="MONOCARBOXYLATE TRANSPORTER"/>
    <property type="match status" value="1"/>
</dbReference>
<name>A0A175QZ66_9HYPH</name>
<evidence type="ECO:0000313" key="6">
    <source>
        <dbReference type="EMBL" id="KTQ80722.1"/>
    </source>
</evidence>
<feature type="transmembrane region" description="Helical" evidence="4">
    <location>
        <begin position="311"/>
        <end position="333"/>
    </location>
</feature>
<feature type="transmembrane region" description="Helical" evidence="4">
    <location>
        <begin position="374"/>
        <end position="395"/>
    </location>
</feature>
<feature type="transmembrane region" description="Helical" evidence="4">
    <location>
        <begin position="172"/>
        <end position="192"/>
    </location>
</feature>
<dbReference type="Gene3D" id="1.20.1250.20">
    <property type="entry name" value="MFS general substrate transporter like domains"/>
    <property type="match status" value="2"/>
</dbReference>
<dbReference type="OrthoDB" id="1404228at2"/>
<feature type="transmembrane region" description="Helical" evidence="4">
    <location>
        <begin position="81"/>
        <end position="98"/>
    </location>
</feature>